<comment type="similarity">
    <text evidence="1">Belongs to the EamA transporter family.</text>
</comment>
<dbReference type="EMBL" id="BNJK01000004">
    <property type="protein sequence ID" value="GHP01044.1"/>
    <property type="molecule type" value="Genomic_DNA"/>
</dbReference>
<feature type="transmembrane region" description="Helical" evidence="2">
    <location>
        <begin position="116"/>
        <end position="135"/>
    </location>
</feature>
<feature type="domain" description="EamA" evidence="3">
    <location>
        <begin position="1"/>
        <end position="133"/>
    </location>
</feature>
<dbReference type="Pfam" id="PF00892">
    <property type="entry name" value="EamA"/>
    <property type="match status" value="2"/>
</dbReference>
<name>A0A8J3IUT1_9CHLR</name>
<feature type="transmembrane region" description="Helical" evidence="2">
    <location>
        <begin position="141"/>
        <end position="162"/>
    </location>
</feature>
<evidence type="ECO:0000313" key="5">
    <source>
        <dbReference type="Proteomes" id="UP000597444"/>
    </source>
</evidence>
<reference evidence="4" key="1">
    <citation type="submission" date="2020-10" db="EMBL/GenBank/DDBJ databases">
        <title>Taxonomic study of unclassified bacteria belonging to the class Ktedonobacteria.</title>
        <authorList>
            <person name="Yabe S."/>
            <person name="Wang C.M."/>
            <person name="Zheng Y."/>
            <person name="Sakai Y."/>
            <person name="Cavaletti L."/>
            <person name="Monciardini P."/>
            <person name="Donadio S."/>
        </authorList>
    </citation>
    <scope>NUCLEOTIDE SEQUENCE</scope>
    <source>
        <strain evidence="4">ID150040</strain>
    </source>
</reference>
<dbReference type="Proteomes" id="UP000597444">
    <property type="component" value="Unassembled WGS sequence"/>
</dbReference>
<feature type="transmembrane region" description="Helical" evidence="2">
    <location>
        <begin position="90"/>
        <end position="109"/>
    </location>
</feature>
<dbReference type="PANTHER" id="PTHR22911">
    <property type="entry name" value="ACYL-MALONYL CONDENSING ENZYME-RELATED"/>
    <property type="match status" value="1"/>
</dbReference>
<comment type="caution">
    <text evidence="4">The sequence shown here is derived from an EMBL/GenBank/DDBJ whole genome shotgun (WGS) entry which is preliminary data.</text>
</comment>
<proteinExistence type="inferred from homology"/>
<dbReference type="InterPro" id="IPR037185">
    <property type="entry name" value="EmrE-like"/>
</dbReference>
<feature type="transmembrane region" description="Helical" evidence="2">
    <location>
        <begin position="261"/>
        <end position="278"/>
    </location>
</feature>
<evidence type="ECO:0000256" key="1">
    <source>
        <dbReference type="ARBA" id="ARBA00007362"/>
    </source>
</evidence>
<dbReference type="InterPro" id="IPR000620">
    <property type="entry name" value="EamA_dom"/>
</dbReference>
<dbReference type="GO" id="GO:0016020">
    <property type="term" value="C:membrane"/>
    <property type="evidence" value="ECO:0007669"/>
    <property type="project" value="InterPro"/>
</dbReference>
<sequence length="279" mass="29293">MGILFGLLAAICFGLADFVATHATRRIGVLRSLAAIQLLGVFVVGAVLLVTQQHAPPLDPSAWGIAVGISIINFIGTVLLYRAFTIGTLSLVSPIASGFAVVTAILAFSSGERPPILPLAGTALLVVGVIVVSRTRNTSNATALAGVPEALGASLCFGFYFWMLNSVTPTLGAFWPVWITRLVQLLCALLMLTVRGPFELKLLWKASPLLLIATVLDSGALLAFNLGIGQTYTTVTTALTSLYSAVTVLLAWLFLRERLSSGQWAGVGVILAGVLLVSM</sequence>
<feature type="transmembrane region" description="Helical" evidence="2">
    <location>
        <begin position="62"/>
        <end position="84"/>
    </location>
</feature>
<evidence type="ECO:0000259" key="3">
    <source>
        <dbReference type="Pfam" id="PF00892"/>
    </source>
</evidence>
<keyword evidence="2" id="KW-0472">Membrane</keyword>
<feature type="transmembrane region" description="Helical" evidence="2">
    <location>
        <begin position="33"/>
        <end position="50"/>
    </location>
</feature>
<organism evidence="4 5">
    <name type="scientific">Reticulibacter mediterranei</name>
    <dbReference type="NCBI Taxonomy" id="2778369"/>
    <lineage>
        <taxon>Bacteria</taxon>
        <taxon>Bacillati</taxon>
        <taxon>Chloroflexota</taxon>
        <taxon>Ktedonobacteria</taxon>
        <taxon>Ktedonobacterales</taxon>
        <taxon>Reticulibacteraceae</taxon>
        <taxon>Reticulibacter</taxon>
    </lineage>
</organism>
<keyword evidence="2" id="KW-1133">Transmembrane helix</keyword>
<keyword evidence="2" id="KW-0812">Transmembrane</keyword>
<feature type="domain" description="EamA" evidence="3">
    <location>
        <begin position="150"/>
        <end position="279"/>
    </location>
</feature>
<keyword evidence="5" id="KW-1185">Reference proteome</keyword>
<evidence type="ECO:0000313" key="4">
    <source>
        <dbReference type="EMBL" id="GHP01044.1"/>
    </source>
</evidence>
<evidence type="ECO:0000256" key="2">
    <source>
        <dbReference type="SAM" id="Phobius"/>
    </source>
</evidence>
<feature type="transmembrane region" description="Helical" evidence="2">
    <location>
        <begin position="206"/>
        <end position="228"/>
    </location>
</feature>
<gene>
    <name evidence="4" type="ORF">KSF_110910</name>
</gene>
<dbReference type="PANTHER" id="PTHR22911:SF137">
    <property type="entry name" value="SOLUTE CARRIER FAMILY 35 MEMBER G2-RELATED"/>
    <property type="match status" value="1"/>
</dbReference>
<accession>A0A8J3IUT1</accession>
<feature type="transmembrane region" description="Helical" evidence="2">
    <location>
        <begin position="235"/>
        <end position="255"/>
    </location>
</feature>
<dbReference type="AlphaFoldDB" id="A0A8J3IUT1"/>
<feature type="transmembrane region" description="Helical" evidence="2">
    <location>
        <begin position="174"/>
        <end position="194"/>
    </location>
</feature>
<dbReference type="RefSeq" id="WP_220211615.1">
    <property type="nucleotide sequence ID" value="NZ_BNJK01000004.1"/>
</dbReference>
<dbReference type="SUPFAM" id="SSF103481">
    <property type="entry name" value="Multidrug resistance efflux transporter EmrE"/>
    <property type="match status" value="2"/>
</dbReference>
<protein>
    <recommendedName>
        <fullName evidence="3">EamA domain-containing protein</fullName>
    </recommendedName>
</protein>